<dbReference type="Proteomes" id="UP000095287">
    <property type="component" value="Unplaced"/>
</dbReference>
<accession>A0A1I8A5T7</accession>
<reference evidence="2" key="1">
    <citation type="submission" date="2016-11" db="UniProtKB">
        <authorList>
            <consortium name="WormBaseParasite"/>
        </authorList>
    </citation>
    <scope>IDENTIFICATION</scope>
</reference>
<dbReference type="WBParaSite" id="L893_g33300.t1">
    <property type="protein sequence ID" value="L893_g33300.t1"/>
    <property type="gene ID" value="L893_g33300"/>
</dbReference>
<sequence>MINSRVARTGSSVAAATIYLNRSASEVFPLFATSEKRERPSPAAPRFTAQSLLAAEQLQLVIGEKSAYDPTWRLRVTATIS</sequence>
<evidence type="ECO:0000313" key="2">
    <source>
        <dbReference type="WBParaSite" id="L893_g33300.t1"/>
    </source>
</evidence>
<proteinExistence type="predicted"/>
<organism evidence="1 2">
    <name type="scientific">Steinernema glaseri</name>
    <dbReference type="NCBI Taxonomy" id="37863"/>
    <lineage>
        <taxon>Eukaryota</taxon>
        <taxon>Metazoa</taxon>
        <taxon>Ecdysozoa</taxon>
        <taxon>Nematoda</taxon>
        <taxon>Chromadorea</taxon>
        <taxon>Rhabditida</taxon>
        <taxon>Tylenchina</taxon>
        <taxon>Panagrolaimomorpha</taxon>
        <taxon>Strongyloidoidea</taxon>
        <taxon>Steinernematidae</taxon>
        <taxon>Steinernema</taxon>
    </lineage>
</organism>
<evidence type="ECO:0000313" key="1">
    <source>
        <dbReference type="Proteomes" id="UP000095287"/>
    </source>
</evidence>
<protein>
    <submittedName>
        <fullName evidence="2">CIA30 domain-containing protein</fullName>
    </submittedName>
</protein>
<dbReference type="AlphaFoldDB" id="A0A1I8A5T7"/>
<keyword evidence="1" id="KW-1185">Reference proteome</keyword>
<name>A0A1I8A5T7_9BILA</name>